<dbReference type="EMBL" id="QSBY01000001">
    <property type="protein sequence ID" value="RHW74242.1"/>
    <property type="molecule type" value="Genomic_DNA"/>
</dbReference>
<dbReference type="Proteomes" id="UP000266743">
    <property type="component" value="Chromosome 1"/>
</dbReference>
<accession>A0A3L6LC81</accession>
<dbReference type="AlphaFoldDB" id="A0A3L6LC81"/>
<proteinExistence type="predicted"/>
<feature type="region of interest" description="Disordered" evidence="1">
    <location>
        <begin position="1"/>
        <end position="33"/>
    </location>
</feature>
<sequence>MMRRKREESAEGKERCGYDGYPSNPQQSAVKKQGLHLLGGGAFYGRPDNCDQ</sequence>
<evidence type="ECO:0000313" key="2">
    <source>
        <dbReference type="EMBL" id="RHW74242.1"/>
    </source>
</evidence>
<organism evidence="2">
    <name type="scientific">Trypanosoma brucei equiperdum</name>
    <dbReference type="NCBI Taxonomy" id="630700"/>
    <lineage>
        <taxon>Eukaryota</taxon>
        <taxon>Discoba</taxon>
        <taxon>Euglenozoa</taxon>
        <taxon>Kinetoplastea</taxon>
        <taxon>Metakinetoplastina</taxon>
        <taxon>Trypanosomatida</taxon>
        <taxon>Trypanosomatidae</taxon>
        <taxon>Trypanosoma</taxon>
    </lineage>
</organism>
<evidence type="ECO:0000256" key="1">
    <source>
        <dbReference type="SAM" id="MobiDB-lite"/>
    </source>
</evidence>
<comment type="caution">
    <text evidence="2">The sequence shown here is derived from an EMBL/GenBank/DDBJ whole genome shotgun (WGS) entry which is preliminary data.</text>
</comment>
<name>A0A3L6LC81_9TRYP</name>
<reference evidence="2" key="1">
    <citation type="submission" date="2018-09" db="EMBL/GenBank/DDBJ databases">
        <title>whole genome sequence of T. equiperdum IVM-t1 strain.</title>
        <authorList>
            <person name="Suganuma K."/>
        </authorList>
    </citation>
    <scope>NUCLEOTIDE SEQUENCE [LARGE SCALE GENOMIC DNA]</scope>
    <source>
        <strain evidence="2">IVM-t1</strain>
    </source>
</reference>
<feature type="compositionally biased region" description="Basic and acidic residues" evidence="1">
    <location>
        <begin position="1"/>
        <end position="17"/>
    </location>
</feature>
<gene>
    <name evidence="2" type="ORF">DPX39_010013200</name>
</gene>
<protein>
    <submittedName>
        <fullName evidence="2">Uncharacterized protein</fullName>
    </submittedName>
</protein>